<dbReference type="Pfam" id="PF14111">
    <property type="entry name" value="DUF4283"/>
    <property type="match status" value="1"/>
</dbReference>
<dbReference type="PANTHER" id="PTHR31286:SF180">
    <property type="entry name" value="OS10G0362600 PROTEIN"/>
    <property type="match status" value="1"/>
</dbReference>
<proteinExistence type="predicted"/>
<evidence type="ECO:0000313" key="2">
    <source>
        <dbReference type="EMBL" id="KAJ8763705.1"/>
    </source>
</evidence>
<comment type="caution">
    <text evidence="2">The sequence shown here is derived from an EMBL/GenBank/DDBJ whole genome shotgun (WGS) entry which is preliminary data.</text>
</comment>
<dbReference type="EMBL" id="JAIWQS010000005">
    <property type="protein sequence ID" value="KAJ8763705.1"/>
    <property type="molecule type" value="Genomic_DNA"/>
</dbReference>
<evidence type="ECO:0000313" key="3">
    <source>
        <dbReference type="Proteomes" id="UP001159364"/>
    </source>
</evidence>
<feature type="domain" description="DUF4283" evidence="1">
    <location>
        <begin position="3"/>
        <end position="45"/>
    </location>
</feature>
<sequence length="230" mass="25771">MYREDRSVLFKFTESSRVDEIVEQGPWHDGNQPLFLQKWRPSLGLDRGTIEFILLWVQFHGLPMEYWTIEGLSHLDSVLDKPLCMDTQTTAMEQLGHAKICIEVPKLVTLPKTLPIIRLGENGEMIKDEIRISYPWSPVAVTKMWVVKGRIGPPGPTEAQEVDQLLSVRKQDAALNALNSKENEARTDEESVKDNGNKEATFPSLAVNVIVNEVSISSSSGDSAEVGRIT</sequence>
<organism evidence="2 3">
    <name type="scientific">Erythroxylum novogranatense</name>
    <dbReference type="NCBI Taxonomy" id="1862640"/>
    <lineage>
        <taxon>Eukaryota</taxon>
        <taxon>Viridiplantae</taxon>
        <taxon>Streptophyta</taxon>
        <taxon>Embryophyta</taxon>
        <taxon>Tracheophyta</taxon>
        <taxon>Spermatophyta</taxon>
        <taxon>Magnoliopsida</taxon>
        <taxon>eudicotyledons</taxon>
        <taxon>Gunneridae</taxon>
        <taxon>Pentapetalae</taxon>
        <taxon>rosids</taxon>
        <taxon>fabids</taxon>
        <taxon>Malpighiales</taxon>
        <taxon>Erythroxylaceae</taxon>
        <taxon>Erythroxylum</taxon>
    </lineage>
</organism>
<dbReference type="InterPro" id="IPR025558">
    <property type="entry name" value="DUF4283"/>
</dbReference>
<dbReference type="AlphaFoldDB" id="A0AAV8TAG9"/>
<accession>A0AAV8TAG9</accession>
<reference evidence="2 3" key="1">
    <citation type="submission" date="2021-09" db="EMBL/GenBank/DDBJ databases">
        <title>Genomic insights and catalytic innovation underlie evolution of tropane alkaloids biosynthesis.</title>
        <authorList>
            <person name="Wang Y.-J."/>
            <person name="Tian T."/>
            <person name="Huang J.-P."/>
            <person name="Huang S.-X."/>
        </authorList>
    </citation>
    <scope>NUCLEOTIDE SEQUENCE [LARGE SCALE GENOMIC DNA]</scope>
    <source>
        <strain evidence="2">KIB-2018</strain>
        <tissue evidence="2">Leaf</tissue>
    </source>
</reference>
<dbReference type="InterPro" id="IPR040256">
    <property type="entry name" value="At4g02000-like"/>
</dbReference>
<dbReference type="Proteomes" id="UP001159364">
    <property type="component" value="Linkage Group LG05"/>
</dbReference>
<evidence type="ECO:0000259" key="1">
    <source>
        <dbReference type="Pfam" id="PF14111"/>
    </source>
</evidence>
<protein>
    <recommendedName>
        <fullName evidence="1">DUF4283 domain-containing protein</fullName>
    </recommendedName>
</protein>
<gene>
    <name evidence="2" type="ORF">K2173_003177</name>
</gene>
<name>A0AAV8TAG9_9ROSI</name>
<keyword evidence="3" id="KW-1185">Reference proteome</keyword>
<dbReference type="PANTHER" id="PTHR31286">
    <property type="entry name" value="GLYCINE-RICH CELL WALL STRUCTURAL PROTEIN 1.8-LIKE"/>
    <property type="match status" value="1"/>
</dbReference>